<gene>
    <name evidence="1" type="ordered locus">RB2634</name>
</gene>
<dbReference type="EnsemblBacteria" id="CAD72750">
    <property type="protein sequence ID" value="CAD72750"/>
    <property type="gene ID" value="RB2634"/>
</dbReference>
<dbReference type="STRING" id="243090.RB2634"/>
<sequence>MEAARVRLIECDHVVPNEGPNRLLAKREPLCPSKIGARNAISRGLARRPSLGGSQRQ</sequence>
<dbReference type="HOGENOM" id="CLU_2993681_0_0_0"/>
<evidence type="ECO:0000313" key="2">
    <source>
        <dbReference type="Proteomes" id="UP000001025"/>
    </source>
</evidence>
<name>Q7UVH4_RHOBA</name>
<dbReference type="AlphaFoldDB" id="Q7UVH4"/>
<protein>
    <submittedName>
        <fullName evidence="1">Uncharacterized protein</fullName>
    </submittedName>
</protein>
<organism evidence="1 2">
    <name type="scientific">Rhodopirellula baltica (strain DSM 10527 / NCIMB 13988 / SH1)</name>
    <dbReference type="NCBI Taxonomy" id="243090"/>
    <lineage>
        <taxon>Bacteria</taxon>
        <taxon>Pseudomonadati</taxon>
        <taxon>Planctomycetota</taxon>
        <taxon>Planctomycetia</taxon>
        <taxon>Pirellulales</taxon>
        <taxon>Pirellulaceae</taxon>
        <taxon>Rhodopirellula</taxon>
    </lineage>
</organism>
<proteinExistence type="predicted"/>
<keyword evidence="2" id="KW-1185">Reference proteome</keyword>
<dbReference type="EMBL" id="BX294137">
    <property type="protein sequence ID" value="CAD72750.1"/>
    <property type="molecule type" value="Genomic_DNA"/>
</dbReference>
<accession>Q7UVH4</accession>
<dbReference type="InParanoid" id="Q7UVH4"/>
<reference evidence="1 2" key="1">
    <citation type="journal article" date="2003" name="Proc. Natl. Acad. Sci. U.S.A.">
        <title>Complete genome sequence of the marine planctomycete Pirellula sp. strain 1.</title>
        <authorList>
            <person name="Gloeckner F.O."/>
            <person name="Kube M."/>
            <person name="Bauer M."/>
            <person name="Teeling H."/>
            <person name="Lombardot T."/>
            <person name="Ludwig W."/>
            <person name="Gade D."/>
            <person name="Beck A."/>
            <person name="Borzym K."/>
            <person name="Heitmann K."/>
            <person name="Rabus R."/>
            <person name="Schlesner H."/>
            <person name="Amann R."/>
            <person name="Reinhardt R."/>
        </authorList>
    </citation>
    <scope>NUCLEOTIDE SEQUENCE [LARGE SCALE GENOMIC DNA]</scope>
    <source>
        <strain evidence="2">DSM 10527 / NCIMB 13988 / SH1</strain>
    </source>
</reference>
<evidence type="ECO:0000313" key="1">
    <source>
        <dbReference type="EMBL" id="CAD72750.1"/>
    </source>
</evidence>
<dbReference type="Proteomes" id="UP000001025">
    <property type="component" value="Chromosome"/>
</dbReference>
<dbReference type="KEGG" id="rba:RB2634"/>